<reference evidence="4" key="1">
    <citation type="submission" date="2016-10" db="EMBL/GenBank/DDBJ databases">
        <authorList>
            <person name="Varghese N."/>
            <person name="Submissions S."/>
        </authorList>
    </citation>
    <scope>NUCLEOTIDE SEQUENCE [LARGE SCALE GENOMIC DNA]</scope>
    <source>
        <strain evidence="4">DSM 23445</strain>
    </source>
</reference>
<accession>A0A1I7A9Q9</accession>
<evidence type="ECO:0000259" key="2">
    <source>
        <dbReference type="PROSITE" id="PS50943"/>
    </source>
</evidence>
<organism evidence="3 4">
    <name type="scientific">Algoriphagus locisalis</name>
    <dbReference type="NCBI Taxonomy" id="305507"/>
    <lineage>
        <taxon>Bacteria</taxon>
        <taxon>Pseudomonadati</taxon>
        <taxon>Bacteroidota</taxon>
        <taxon>Cytophagia</taxon>
        <taxon>Cytophagales</taxon>
        <taxon>Cyclobacteriaceae</taxon>
        <taxon>Algoriphagus</taxon>
    </lineage>
</organism>
<dbReference type="OrthoDB" id="1034290at2"/>
<keyword evidence="3" id="KW-0238">DNA-binding</keyword>
<name>A0A1I7A9Q9_9BACT</name>
<gene>
    <name evidence="3" type="ORF">SAMN04489724_1785</name>
</gene>
<dbReference type="PROSITE" id="PS50943">
    <property type="entry name" value="HTH_CROC1"/>
    <property type="match status" value="1"/>
</dbReference>
<dbReference type="SMART" id="SM00530">
    <property type="entry name" value="HTH_XRE"/>
    <property type="match status" value="1"/>
</dbReference>
<dbReference type="Proteomes" id="UP000199673">
    <property type="component" value="Unassembled WGS sequence"/>
</dbReference>
<evidence type="ECO:0000256" key="1">
    <source>
        <dbReference type="SAM" id="Coils"/>
    </source>
</evidence>
<feature type="coiled-coil region" evidence="1">
    <location>
        <begin position="83"/>
        <end position="110"/>
    </location>
</feature>
<dbReference type="EMBL" id="FPBF01000002">
    <property type="protein sequence ID" value="SFT71638.1"/>
    <property type="molecule type" value="Genomic_DNA"/>
</dbReference>
<protein>
    <submittedName>
        <fullName evidence="3">DNA-binding transcriptional regulator, XRE-family HTH domain</fullName>
    </submittedName>
</protein>
<proteinExistence type="predicted"/>
<keyword evidence="4" id="KW-1185">Reference proteome</keyword>
<dbReference type="InterPro" id="IPR001387">
    <property type="entry name" value="Cro/C1-type_HTH"/>
</dbReference>
<keyword evidence="1" id="KW-0175">Coiled coil</keyword>
<dbReference type="AlphaFoldDB" id="A0A1I7A9Q9"/>
<sequence length="128" mass="14726">MTENQRLKIIRKFLGMTQVDFGTSIGLTQAGYSDIERGKNNVSGKIKIMLKQVHQVNLAWLESGEGEMIDTIIPNEKWSPERFADDQKQIENLKLEIDRLNAENKLYRDLLDSKLKMIATLEERFGKG</sequence>
<dbReference type="SUPFAM" id="SSF47413">
    <property type="entry name" value="lambda repressor-like DNA-binding domains"/>
    <property type="match status" value="1"/>
</dbReference>
<dbReference type="Pfam" id="PF01381">
    <property type="entry name" value="HTH_3"/>
    <property type="match status" value="1"/>
</dbReference>
<dbReference type="GO" id="GO:0003677">
    <property type="term" value="F:DNA binding"/>
    <property type="evidence" value="ECO:0007669"/>
    <property type="project" value="UniProtKB-KW"/>
</dbReference>
<evidence type="ECO:0000313" key="4">
    <source>
        <dbReference type="Proteomes" id="UP000199673"/>
    </source>
</evidence>
<evidence type="ECO:0000313" key="3">
    <source>
        <dbReference type="EMBL" id="SFT71638.1"/>
    </source>
</evidence>
<feature type="domain" description="HTH cro/C1-type" evidence="2">
    <location>
        <begin position="7"/>
        <end position="61"/>
    </location>
</feature>
<dbReference type="Gene3D" id="1.10.260.40">
    <property type="entry name" value="lambda repressor-like DNA-binding domains"/>
    <property type="match status" value="1"/>
</dbReference>
<dbReference type="InterPro" id="IPR010982">
    <property type="entry name" value="Lambda_DNA-bd_dom_sf"/>
</dbReference>
<dbReference type="RefSeq" id="WP_091692314.1">
    <property type="nucleotide sequence ID" value="NZ_FPBF01000002.1"/>
</dbReference>
<dbReference type="CDD" id="cd00093">
    <property type="entry name" value="HTH_XRE"/>
    <property type="match status" value="1"/>
</dbReference>